<dbReference type="EMBL" id="JBJQOH010000007">
    <property type="protein sequence ID" value="KAL3680748.1"/>
    <property type="molecule type" value="Genomic_DNA"/>
</dbReference>
<name>A0ABD3GNE7_9MARC</name>
<sequence length="359" mass="39525">MQKFDSVPPRGKDQSFDHEPLEDRHNKAGGRTFPHSPGDVSSFKTESSCESGNSSDTYQTIPCVGVNTCSVASVIERAVRMRKFAIKAWVSASDIDGVEVQAVDGGPKSFPVLPQSFSGRTLSTSETISFADNESEVEGLARALSSFRSWYQKDFVTDEVPWFLKDHEPLKLPELVEEDRKETQYTDLKILGSGDAEAPSEGADSESVVESVDVPNSPENVGGVEIEESESHSSVSAHIQKSHYPIKEAGSGMAEWEAPKHGAETLCNQGEIQEELQSPRAQEVQYRKLQSGTKPEQTIPCIDCGVDTDMQRKTTDSIKLVEKQRKFESIRGSLRKDCANKGKRKQIQTTVRARPGGSR</sequence>
<feature type="region of interest" description="Disordered" evidence="1">
    <location>
        <begin position="188"/>
        <end position="239"/>
    </location>
</feature>
<dbReference type="Proteomes" id="UP001633002">
    <property type="component" value="Unassembled WGS sequence"/>
</dbReference>
<protein>
    <submittedName>
        <fullName evidence="2">Uncharacterized protein</fullName>
    </submittedName>
</protein>
<dbReference type="AlphaFoldDB" id="A0ABD3GNE7"/>
<evidence type="ECO:0000313" key="3">
    <source>
        <dbReference type="Proteomes" id="UP001633002"/>
    </source>
</evidence>
<reference evidence="2 3" key="1">
    <citation type="submission" date="2024-09" db="EMBL/GenBank/DDBJ databases">
        <title>Chromosome-scale assembly of Riccia sorocarpa.</title>
        <authorList>
            <person name="Paukszto L."/>
        </authorList>
    </citation>
    <scope>NUCLEOTIDE SEQUENCE [LARGE SCALE GENOMIC DNA]</scope>
    <source>
        <strain evidence="2">LP-2024</strain>
        <tissue evidence="2">Aerial parts of the thallus</tissue>
    </source>
</reference>
<feature type="compositionally biased region" description="Basic and acidic residues" evidence="1">
    <location>
        <begin position="10"/>
        <end position="26"/>
    </location>
</feature>
<feature type="region of interest" description="Disordered" evidence="1">
    <location>
        <begin position="338"/>
        <end position="359"/>
    </location>
</feature>
<organism evidence="2 3">
    <name type="scientific">Riccia sorocarpa</name>
    <dbReference type="NCBI Taxonomy" id="122646"/>
    <lineage>
        <taxon>Eukaryota</taxon>
        <taxon>Viridiplantae</taxon>
        <taxon>Streptophyta</taxon>
        <taxon>Embryophyta</taxon>
        <taxon>Marchantiophyta</taxon>
        <taxon>Marchantiopsida</taxon>
        <taxon>Marchantiidae</taxon>
        <taxon>Marchantiales</taxon>
        <taxon>Ricciaceae</taxon>
        <taxon>Riccia</taxon>
    </lineage>
</organism>
<keyword evidence="3" id="KW-1185">Reference proteome</keyword>
<gene>
    <name evidence="2" type="ORF">R1sor_023704</name>
</gene>
<proteinExistence type="predicted"/>
<accession>A0ABD3GNE7</accession>
<evidence type="ECO:0000256" key="1">
    <source>
        <dbReference type="SAM" id="MobiDB-lite"/>
    </source>
</evidence>
<feature type="region of interest" description="Disordered" evidence="1">
    <location>
        <begin position="1"/>
        <end position="55"/>
    </location>
</feature>
<feature type="compositionally biased region" description="Low complexity" evidence="1">
    <location>
        <begin position="205"/>
        <end position="224"/>
    </location>
</feature>
<feature type="region of interest" description="Disordered" evidence="1">
    <location>
        <begin position="275"/>
        <end position="297"/>
    </location>
</feature>
<comment type="caution">
    <text evidence="2">The sequence shown here is derived from an EMBL/GenBank/DDBJ whole genome shotgun (WGS) entry which is preliminary data.</text>
</comment>
<evidence type="ECO:0000313" key="2">
    <source>
        <dbReference type="EMBL" id="KAL3680748.1"/>
    </source>
</evidence>
<feature type="compositionally biased region" description="Polar residues" evidence="1">
    <location>
        <begin position="42"/>
        <end position="55"/>
    </location>
</feature>